<dbReference type="GO" id="GO:0006508">
    <property type="term" value="P:proteolysis"/>
    <property type="evidence" value="ECO:0007669"/>
    <property type="project" value="UniProtKB-KW"/>
</dbReference>
<keyword evidence="23" id="KW-1185">Reference proteome</keyword>
<dbReference type="STRING" id="1144748.KS2013_2074"/>
<evidence type="ECO:0000256" key="4">
    <source>
        <dbReference type="ARBA" id="ARBA00007164"/>
    </source>
</evidence>
<proteinExistence type="inferred from homology"/>
<dbReference type="GO" id="GO:0009002">
    <property type="term" value="F:serine-type D-Ala-D-Ala carboxypeptidase activity"/>
    <property type="evidence" value="ECO:0007669"/>
    <property type="project" value="UniProtKB-EC"/>
</dbReference>
<comment type="function">
    <text evidence="1">Removes C-terminal D-alanyl residues from sugar-peptide cell wall precursors.</text>
</comment>
<feature type="active site" description="Acyl-ester intermediate" evidence="18">
    <location>
        <position position="69"/>
    </location>
</feature>
<evidence type="ECO:0000256" key="9">
    <source>
        <dbReference type="ARBA" id="ARBA00022670"/>
    </source>
</evidence>
<comment type="similarity">
    <text evidence="4 20">Belongs to the peptidase S11 family.</text>
</comment>
<dbReference type="GO" id="GO:0005886">
    <property type="term" value="C:plasma membrane"/>
    <property type="evidence" value="ECO:0007669"/>
    <property type="project" value="UniProtKB-SubCell"/>
</dbReference>
<keyword evidence="11" id="KW-0378">Hydrolase</keyword>
<feature type="domain" description="Peptidase S11 D-Ala-D-Ala carboxypeptidase A C-terminal" evidence="21">
    <location>
        <begin position="287"/>
        <end position="377"/>
    </location>
</feature>
<keyword evidence="6" id="KW-1003">Cell membrane</keyword>
<dbReference type="Gene3D" id="3.40.710.10">
    <property type="entry name" value="DD-peptidase/beta-lactamase superfamily"/>
    <property type="match status" value="1"/>
</dbReference>
<feature type="active site" evidence="18">
    <location>
        <position position="134"/>
    </location>
</feature>
<dbReference type="InterPro" id="IPR037167">
    <property type="entry name" value="Peptidase_S11_C_sf"/>
</dbReference>
<evidence type="ECO:0000259" key="21">
    <source>
        <dbReference type="SMART" id="SM00936"/>
    </source>
</evidence>
<evidence type="ECO:0000256" key="15">
    <source>
        <dbReference type="ARBA" id="ARBA00023316"/>
    </source>
</evidence>
<dbReference type="SUPFAM" id="SSF69189">
    <property type="entry name" value="Penicillin-binding protein associated domain"/>
    <property type="match status" value="1"/>
</dbReference>
<evidence type="ECO:0000256" key="12">
    <source>
        <dbReference type="ARBA" id="ARBA00022960"/>
    </source>
</evidence>
<dbReference type="EMBL" id="CP012418">
    <property type="protein sequence ID" value="AOE50779.1"/>
    <property type="molecule type" value="Genomic_DNA"/>
</dbReference>
<keyword evidence="15" id="KW-0961">Cell wall biogenesis/degradation</keyword>
<keyword evidence="10" id="KW-0732">Signal</keyword>
<keyword evidence="12" id="KW-0133">Cell shape</keyword>
<dbReference type="InterPro" id="IPR001967">
    <property type="entry name" value="Peptidase_S11_N"/>
</dbReference>
<evidence type="ECO:0000256" key="10">
    <source>
        <dbReference type="ARBA" id="ARBA00022729"/>
    </source>
</evidence>
<dbReference type="InterPro" id="IPR018044">
    <property type="entry name" value="Peptidase_S11"/>
</dbReference>
<comment type="catalytic activity">
    <reaction evidence="16">
        <text>Preferential cleavage: (Ac)2-L-Lys-D-Ala-|-D-Ala. Also transpeptidation of peptidyl-alanyl moieties that are N-acyl substituents of D-alanine.</text>
        <dbReference type="EC" id="3.4.16.4"/>
    </reaction>
</comment>
<dbReference type="Gene3D" id="2.60.410.10">
    <property type="entry name" value="D-Ala-D-Ala carboxypeptidase, C-terminal domain"/>
    <property type="match status" value="1"/>
</dbReference>
<evidence type="ECO:0000256" key="3">
    <source>
        <dbReference type="ARBA" id="ARBA00004752"/>
    </source>
</evidence>
<feature type="binding site" evidence="19">
    <location>
        <position position="237"/>
    </location>
    <ligand>
        <name>substrate</name>
    </ligand>
</feature>
<evidence type="ECO:0000256" key="13">
    <source>
        <dbReference type="ARBA" id="ARBA00022984"/>
    </source>
</evidence>
<evidence type="ECO:0000256" key="14">
    <source>
        <dbReference type="ARBA" id="ARBA00023136"/>
    </source>
</evidence>
<dbReference type="KEGG" id="ksd:KS2013_2074"/>
<evidence type="ECO:0000256" key="2">
    <source>
        <dbReference type="ARBA" id="ARBA00004417"/>
    </source>
</evidence>
<organism evidence="22 23">
    <name type="scientific">Kangiella sediminilitoris</name>
    <dbReference type="NCBI Taxonomy" id="1144748"/>
    <lineage>
        <taxon>Bacteria</taxon>
        <taxon>Pseudomonadati</taxon>
        <taxon>Pseudomonadota</taxon>
        <taxon>Gammaproteobacteria</taxon>
        <taxon>Kangiellales</taxon>
        <taxon>Kangiellaceae</taxon>
        <taxon>Kangiella</taxon>
    </lineage>
</organism>
<evidence type="ECO:0000256" key="6">
    <source>
        <dbReference type="ARBA" id="ARBA00022475"/>
    </source>
</evidence>
<dbReference type="GO" id="GO:0008360">
    <property type="term" value="P:regulation of cell shape"/>
    <property type="evidence" value="ECO:0007669"/>
    <property type="project" value="UniProtKB-KW"/>
</dbReference>
<dbReference type="UniPathway" id="UPA00219"/>
<evidence type="ECO:0000256" key="16">
    <source>
        <dbReference type="ARBA" id="ARBA00034000"/>
    </source>
</evidence>
<evidence type="ECO:0000256" key="17">
    <source>
        <dbReference type="ARBA" id="ARBA00060592"/>
    </source>
</evidence>
<accession>A0A1B3BD77</accession>
<evidence type="ECO:0000256" key="1">
    <source>
        <dbReference type="ARBA" id="ARBA00003217"/>
    </source>
</evidence>
<keyword evidence="7" id="KW-0997">Cell inner membrane</keyword>
<evidence type="ECO:0000256" key="20">
    <source>
        <dbReference type="RuleBase" id="RU004016"/>
    </source>
</evidence>
<dbReference type="AlphaFoldDB" id="A0A1B3BD77"/>
<comment type="pathway">
    <text evidence="3">Cell wall biogenesis; peptidoglycan biosynthesis.</text>
</comment>
<dbReference type="InterPro" id="IPR015956">
    <property type="entry name" value="Peniciliin-bd_prot_C_sf"/>
</dbReference>
<dbReference type="InterPro" id="IPR012907">
    <property type="entry name" value="Peptidase_S11_C"/>
</dbReference>
<dbReference type="GO" id="GO:0009252">
    <property type="term" value="P:peptidoglycan biosynthetic process"/>
    <property type="evidence" value="ECO:0007669"/>
    <property type="project" value="UniProtKB-UniPathway"/>
</dbReference>
<dbReference type="PRINTS" id="PR00725">
    <property type="entry name" value="DADACBPTASE1"/>
</dbReference>
<dbReference type="PATRIC" id="fig|1144748.3.peg.2092"/>
<evidence type="ECO:0000313" key="23">
    <source>
        <dbReference type="Proteomes" id="UP000094147"/>
    </source>
</evidence>
<name>A0A1B3BD77_9GAMM</name>
<dbReference type="FunFam" id="3.40.710.10:FF:000001">
    <property type="entry name" value="D-alanyl-D-alanine serine-type carboxypeptidase"/>
    <property type="match status" value="1"/>
</dbReference>
<keyword evidence="9" id="KW-0645">Protease</keyword>
<dbReference type="SUPFAM" id="SSF56601">
    <property type="entry name" value="beta-lactamase/transpeptidase-like"/>
    <property type="match status" value="1"/>
</dbReference>
<keyword evidence="14" id="KW-0472">Membrane</keyword>
<gene>
    <name evidence="22" type="ORF">KS2013_2074</name>
</gene>
<protein>
    <recommendedName>
        <fullName evidence="5">serine-type D-Ala-D-Ala carboxypeptidase</fullName>
        <ecNumber evidence="5">3.4.16.4</ecNumber>
    </recommendedName>
</protein>
<evidence type="ECO:0000256" key="18">
    <source>
        <dbReference type="PIRSR" id="PIRSR618044-1"/>
    </source>
</evidence>
<dbReference type="PANTHER" id="PTHR21581">
    <property type="entry name" value="D-ALANYL-D-ALANINE CARBOXYPEPTIDASE"/>
    <property type="match status" value="1"/>
</dbReference>
<reference evidence="23" key="1">
    <citation type="submission" date="2015-08" db="EMBL/GenBank/DDBJ databases">
        <authorList>
            <person name="Kim K.M."/>
        </authorList>
    </citation>
    <scope>NUCLEOTIDE SEQUENCE [LARGE SCALE GENOMIC DNA]</scope>
    <source>
        <strain evidence="23">KCTC 23892</strain>
    </source>
</reference>
<dbReference type="Pfam" id="PF07943">
    <property type="entry name" value="PBP5_C"/>
    <property type="match status" value="1"/>
</dbReference>
<evidence type="ECO:0000256" key="11">
    <source>
        <dbReference type="ARBA" id="ARBA00022801"/>
    </source>
</evidence>
<evidence type="ECO:0000256" key="5">
    <source>
        <dbReference type="ARBA" id="ARBA00012448"/>
    </source>
</evidence>
<feature type="active site" description="Proton acceptor" evidence="18">
    <location>
        <position position="72"/>
    </location>
</feature>
<keyword evidence="8 22" id="KW-0121">Carboxypeptidase</keyword>
<keyword evidence="13" id="KW-0573">Peptidoglycan synthesis</keyword>
<dbReference type="EC" id="3.4.16.4" evidence="5"/>
<evidence type="ECO:0000256" key="7">
    <source>
        <dbReference type="ARBA" id="ARBA00022519"/>
    </source>
</evidence>
<comment type="subcellular location">
    <subcellularLocation>
        <location evidence="2">Cell inner membrane</location>
        <topology evidence="2">Peripheral membrane protein</topology>
    </subcellularLocation>
</comment>
<evidence type="ECO:0000256" key="19">
    <source>
        <dbReference type="PIRSR" id="PIRSR618044-2"/>
    </source>
</evidence>
<comment type="pathway">
    <text evidence="17">Glycan biosynthesis.</text>
</comment>
<dbReference type="Pfam" id="PF00768">
    <property type="entry name" value="Peptidase_S11"/>
    <property type="match status" value="1"/>
</dbReference>
<dbReference type="GO" id="GO:0008658">
    <property type="term" value="F:penicillin binding"/>
    <property type="evidence" value="ECO:0007669"/>
    <property type="project" value="UniProtKB-ARBA"/>
</dbReference>
<evidence type="ECO:0000313" key="22">
    <source>
        <dbReference type="EMBL" id="AOE50779.1"/>
    </source>
</evidence>
<dbReference type="SMART" id="SM00936">
    <property type="entry name" value="PBP5_C"/>
    <property type="match status" value="1"/>
</dbReference>
<dbReference type="GO" id="GO:0071555">
    <property type="term" value="P:cell wall organization"/>
    <property type="evidence" value="ECO:0007669"/>
    <property type="project" value="UniProtKB-KW"/>
</dbReference>
<dbReference type="PANTHER" id="PTHR21581:SF6">
    <property type="entry name" value="TRAFFICKING PROTEIN PARTICLE COMPLEX SUBUNIT 12"/>
    <property type="match status" value="1"/>
</dbReference>
<dbReference type="InterPro" id="IPR012338">
    <property type="entry name" value="Beta-lactam/transpept-like"/>
</dbReference>
<sequence length="394" mass="43604">MNSVEIMMKRIFSIEVLIFSLVLLMVASNAQAIQPGKPSVDASSWLIMDYETGQILMEENSRQKLPPASLTKMMTSYIIADQLHKGNISEDDKVLISENAWAQNPKLKGSSLMFVEVNKYVSVEDLHRGIVIQSGNDASIAMAEHIAGSEDAFADLMNQYAKRLGMSDTHFMNSTGLPHEQHMTTARDLAKLARALIADFPEDYAMYSEREFTYNNITQKNRNELLGDTTLGVDGIKTGHTEDAGFCLVSSAEKKGMRLISVVMGTDSMSARASESRKLLNFGFRFYTNINAFAAGKPLKQAEVWKGEKEQVGVGLAQDAVLSVLKTEKDQLKANYTMSGKLIAPIQKGQVVGEVTFSIGDKVVKRLPMVALDNVEEAGFFGRMWDSIALWFND</sequence>
<dbReference type="Proteomes" id="UP000094147">
    <property type="component" value="Chromosome"/>
</dbReference>
<evidence type="ECO:0000256" key="8">
    <source>
        <dbReference type="ARBA" id="ARBA00022645"/>
    </source>
</evidence>